<feature type="compositionally biased region" description="Low complexity" evidence="5">
    <location>
        <begin position="300"/>
        <end position="312"/>
    </location>
</feature>
<dbReference type="CDD" id="cd07400">
    <property type="entry name" value="MPP_1"/>
    <property type="match status" value="1"/>
</dbReference>
<evidence type="ECO:0000313" key="7">
    <source>
        <dbReference type="EMBL" id="OWJ74133.1"/>
    </source>
</evidence>
<dbReference type="EMBL" id="NIPV01000085">
    <property type="protein sequence ID" value="OWJ74133.1"/>
    <property type="molecule type" value="Genomic_DNA"/>
</dbReference>
<evidence type="ECO:0000256" key="2">
    <source>
        <dbReference type="ARBA" id="ARBA00022801"/>
    </source>
</evidence>
<feature type="region of interest" description="Disordered" evidence="5">
    <location>
        <begin position="264"/>
        <end position="330"/>
    </location>
</feature>
<dbReference type="AlphaFoldDB" id="A0A212AJ24"/>
<reference evidence="9 10" key="1">
    <citation type="submission" date="2016-11" db="EMBL/GenBank/DDBJ databases">
        <title>Comparison of Traditional DNA-DNA Hybridization with In Silico Genomic Analysis.</title>
        <authorList>
            <person name="Nicholson A.C."/>
            <person name="Sammons S."/>
            <person name="Humrighouse B.W."/>
            <person name="Graziano J."/>
            <person name="Lasker B."/>
            <person name="Whitney A.M."/>
            <person name="Mcquiston J.R."/>
        </authorList>
    </citation>
    <scope>NUCLEOTIDE SEQUENCE [LARGE SCALE GENOMIC DNA]</scope>
    <source>
        <strain evidence="7 10">H1892</strain>
        <strain evidence="8 9">H2381</strain>
    </source>
</reference>
<dbReference type="OrthoDB" id="651281at2"/>
<keyword evidence="3" id="KW-0408">Iron</keyword>
<dbReference type="GO" id="GO:0046872">
    <property type="term" value="F:metal ion binding"/>
    <property type="evidence" value="ECO:0007669"/>
    <property type="project" value="UniProtKB-KW"/>
</dbReference>
<accession>A0A212AJ24</accession>
<dbReference type="GO" id="GO:0016787">
    <property type="term" value="F:hydrolase activity"/>
    <property type="evidence" value="ECO:0007669"/>
    <property type="project" value="UniProtKB-KW"/>
</dbReference>
<dbReference type="InterPro" id="IPR004843">
    <property type="entry name" value="Calcineurin-like_PHP"/>
</dbReference>
<evidence type="ECO:0000313" key="9">
    <source>
        <dbReference type="Proteomes" id="UP000196640"/>
    </source>
</evidence>
<comment type="similarity">
    <text evidence="4">Belongs to the cyclic nucleotide phosphodiesterase class-III family.</text>
</comment>
<feature type="domain" description="Calcineurin-like phosphoesterase" evidence="6">
    <location>
        <begin position="3"/>
        <end position="188"/>
    </location>
</feature>
<gene>
    <name evidence="8" type="ORF">CDV52_18025</name>
    <name evidence="7" type="ORF">CDV53_14170</name>
</gene>
<proteinExistence type="inferred from homology"/>
<evidence type="ECO:0000256" key="5">
    <source>
        <dbReference type="SAM" id="MobiDB-lite"/>
    </source>
</evidence>
<evidence type="ECO:0000313" key="10">
    <source>
        <dbReference type="Proteomes" id="UP000214673"/>
    </source>
</evidence>
<dbReference type="RefSeq" id="WP_051930207.1">
    <property type="nucleotide sequence ID" value="NZ_CALUEG010000033.1"/>
</dbReference>
<dbReference type="Pfam" id="PF00149">
    <property type="entry name" value="Metallophos"/>
    <property type="match status" value="1"/>
</dbReference>
<dbReference type="InterPro" id="IPR050884">
    <property type="entry name" value="CNP_phosphodiesterase-III"/>
</dbReference>
<keyword evidence="1" id="KW-0479">Metal-binding</keyword>
<dbReference type="InterPro" id="IPR029052">
    <property type="entry name" value="Metallo-depent_PP-like"/>
</dbReference>
<dbReference type="STRING" id="366616.CG51_19345"/>
<dbReference type="Gene3D" id="3.60.21.10">
    <property type="match status" value="1"/>
</dbReference>
<name>A0A212AJ24_9RHOB</name>
<dbReference type="PANTHER" id="PTHR42988:SF2">
    <property type="entry name" value="CYCLIC NUCLEOTIDE PHOSPHODIESTERASE CBUA0032-RELATED"/>
    <property type="match status" value="1"/>
</dbReference>
<dbReference type="Proteomes" id="UP000196640">
    <property type="component" value="Unassembled WGS sequence"/>
</dbReference>
<keyword evidence="10" id="KW-1185">Reference proteome</keyword>
<dbReference type="PANTHER" id="PTHR42988">
    <property type="entry name" value="PHOSPHOHYDROLASE"/>
    <property type="match status" value="1"/>
</dbReference>
<sequence length="330" mass="36146">MSRIVHLSDLHFGRTDPALFAPLVEVVNDLKPDLIVISGDFTQRARVWQFEEARAFLNRLSGPVLSVPGNHDTPLDNPFARFLMPWKRYRRFISRELEPEFRSDDMVVVGVNTVNRFAWQQGRMPKHALGRAKKAFAEAGDAARIVVLHHPLEQLPGARKPVMRGASKAVEGFAGAGAEIVLSGHIHSTHIAPFTHYPHVLFVQAGTVLSTRLRGEKNSFNLIDISHDQVEIAAIAVDEAGRFASTPPHVFRKGEEGWIAADTDTSAEPAAKPVRADIPPTLSGEAEHVPVRPAGEFDSPAGQAGPEQGQQGMRDPMDMPPASIQTARGR</sequence>
<organism evidence="8 9">
    <name type="scientific">Haematobacter missouriensis</name>
    <dbReference type="NCBI Taxonomy" id="366616"/>
    <lineage>
        <taxon>Bacteria</taxon>
        <taxon>Pseudomonadati</taxon>
        <taxon>Pseudomonadota</taxon>
        <taxon>Alphaproteobacteria</taxon>
        <taxon>Rhodobacterales</taxon>
        <taxon>Paracoccaceae</taxon>
        <taxon>Haematobacter</taxon>
    </lineage>
</organism>
<evidence type="ECO:0000256" key="3">
    <source>
        <dbReference type="ARBA" id="ARBA00023004"/>
    </source>
</evidence>
<comment type="caution">
    <text evidence="8">The sequence shown here is derived from an EMBL/GenBank/DDBJ whole genome shotgun (WGS) entry which is preliminary data.</text>
</comment>
<dbReference type="SUPFAM" id="SSF56300">
    <property type="entry name" value="Metallo-dependent phosphatases"/>
    <property type="match status" value="1"/>
</dbReference>
<keyword evidence="2" id="KW-0378">Hydrolase</keyword>
<dbReference type="EMBL" id="NIPX01000035">
    <property type="protein sequence ID" value="OWJ81502.1"/>
    <property type="molecule type" value="Genomic_DNA"/>
</dbReference>
<evidence type="ECO:0000313" key="8">
    <source>
        <dbReference type="EMBL" id="OWJ81502.1"/>
    </source>
</evidence>
<evidence type="ECO:0000259" key="6">
    <source>
        <dbReference type="Pfam" id="PF00149"/>
    </source>
</evidence>
<dbReference type="Proteomes" id="UP000214673">
    <property type="component" value="Unassembled WGS sequence"/>
</dbReference>
<protein>
    <submittedName>
        <fullName evidence="8">Phosphodiesterase</fullName>
    </submittedName>
</protein>
<evidence type="ECO:0000256" key="4">
    <source>
        <dbReference type="ARBA" id="ARBA00025742"/>
    </source>
</evidence>
<evidence type="ECO:0000256" key="1">
    <source>
        <dbReference type="ARBA" id="ARBA00022723"/>
    </source>
</evidence>